<dbReference type="EC" id="2.3.1.8" evidence="5"/>
<comment type="similarity">
    <text evidence="1">Belongs to the phosphate acetyltransferase and butyryltransferase family.</text>
</comment>
<dbReference type="PANTHER" id="PTHR43356:SF2">
    <property type="entry name" value="PHOSPHATE ACETYLTRANSFERASE"/>
    <property type="match status" value="1"/>
</dbReference>
<dbReference type="EMBL" id="CABR01000113">
    <property type="protein sequence ID" value="CBI10939.1"/>
    <property type="molecule type" value="Genomic_DNA"/>
</dbReference>
<proteinExistence type="inferred from homology"/>
<accession>E6QUL6</accession>
<dbReference type="InterPro" id="IPR050500">
    <property type="entry name" value="Phos_Acetyltrans/Butyryltrans"/>
</dbReference>
<dbReference type="InterPro" id="IPR012147">
    <property type="entry name" value="P_Ac_Bu_trans"/>
</dbReference>
<evidence type="ECO:0000256" key="2">
    <source>
        <dbReference type="ARBA" id="ARBA00022679"/>
    </source>
</evidence>
<dbReference type="NCBIfam" id="NF006045">
    <property type="entry name" value="PRK08190.1"/>
    <property type="match status" value="1"/>
</dbReference>
<organism evidence="5">
    <name type="scientific">mine drainage metagenome</name>
    <dbReference type="NCBI Taxonomy" id="410659"/>
    <lineage>
        <taxon>unclassified sequences</taxon>
        <taxon>metagenomes</taxon>
        <taxon>ecological metagenomes</taxon>
    </lineage>
</organism>
<dbReference type="Gene3D" id="3.40.718.10">
    <property type="entry name" value="Isopropylmalate Dehydrogenase"/>
    <property type="match status" value="1"/>
</dbReference>
<name>E6QUL6_9ZZZZ</name>
<keyword evidence="2 5" id="KW-0808">Transferase</keyword>
<sequence length="307" mass="32406">MWAPIFSLDEVLREARDLGSAVTAAVVATDSHVLDVALLAAQQGLIAPILIGRPDEVKSACAIHACQYPVLAAQTAEQAAMLGVQEVKQGRAHMLIKGHLHTSEFLHPILAELRHADRLSHVFVGQISGHTKLLYITDAAINIAPDLITKVGIVNNAVKLARAMGIERPKVAAISAIETINTAIPSTLDAACLAKMAERGQIKHAILDGPLALDDAVSAEASRIKGINSSVAGDVDILLMPDLVSGNALYKAMTYFAGAHFAGIVLGASVPVVLASRADTMETHLASIALARVAHERMHQSSGKDFR</sequence>
<protein>
    <submittedName>
        <fullName evidence="5">Phosphate acetyltransferase (Phosphotransacetylase)</fullName>
        <ecNumber evidence="5">2.3.1.8</ecNumber>
    </submittedName>
</protein>
<evidence type="ECO:0000256" key="1">
    <source>
        <dbReference type="ARBA" id="ARBA00005656"/>
    </source>
</evidence>
<dbReference type="GO" id="GO:0008959">
    <property type="term" value="F:phosphate acetyltransferase activity"/>
    <property type="evidence" value="ECO:0007669"/>
    <property type="project" value="UniProtKB-EC"/>
</dbReference>
<dbReference type="SUPFAM" id="SSF53659">
    <property type="entry name" value="Isocitrate/Isopropylmalate dehydrogenase-like"/>
    <property type="match status" value="1"/>
</dbReference>
<dbReference type="PANTHER" id="PTHR43356">
    <property type="entry name" value="PHOSPHATE ACETYLTRANSFERASE"/>
    <property type="match status" value="1"/>
</dbReference>
<dbReference type="AlphaFoldDB" id="E6QUL6"/>
<evidence type="ECO:0000313" key="5">
    <source>
        <dbReference type="EMBL" id="CBI10939.1"/>
    </source>
</evidence>
<keyword evidence="3 5" id="KW-0012">Acyltransferase</keyword>
<feature type="domain" description="Phosphate acetyl/butaryl transferase" evidence="4">
    <location>
        <begin position="72"/>
        <end position="291"/>
    </location>
</feature>
<evidence type="ECO:0000256" key="3">
    <source>
        <dbReference type="ARBA" id="ARBA00023315"/>
    </source>
</evidence>
<dbReference type="PIRSF" id="PIRSF000428">
    <property type="entry name" value="P_Ac_trans"/>
    <property type="match status" value="1"/>
</dbReference>
<comment type="caution">
    <text evidence="5">The sequence shown here is derived from an EMBL/GenBank/DDBJ whole genome shotgun (WGS) entry which is preliminary data.</text>
</comment>
<dbReference type="InterPro" id="IPR002505">
    <property type="entry name" value="PTA_PTB"/>
</dbReference>
<reference evidence="5" key="1">
    <citation type="submission" date="2009-10" db="EMBL/GenBank/DDBJ databases">
        <title>Diversity of trophic interactions inside an arsenic-rich microbial ecosystem.</title>
        <authorList>
            <person name="Bertin P.N."/>
            <person name="Heinrich-Salmeron A."/>
            <person name="Pelletier E."/>
            <person name="Goulhen-Chollet F."/>
            <person name="Arsene-Ploetze F."/>
            <person name="Gallien S."/>
            <person name="Calteau A."/>
            <person name="Vallenet D."/>
            <person name="Casiot C."/>
            <person name="Chane-Woon-Ming B."/>
            <person name="Giloteaux L."/>
            <person name="Barakat M."/>
            <person name="Bonnefoy V."/>
            <person name="Bruneel O."/>
            <person name="Chandler M."/>
            <person name="Cleiss J."/>
            <person name="Duran R."/>
            <person name="Elbaz-Poulichet F."/>
            <person name="Fonknechten N."/>
            <person name="Lauga B."/>
            <person name="Mornico D."/>
            <person name="Ortet P."/>
            <person name="Schaeffer C."/>
            <person name="Siguier P."/>
            <person name="Alexander Thil Smith A."/>
            <person name="Van Dorsselaer A."/>
            <person name="Weissenbach J."/>
            <person name="Medigue C."/>
            <person name="Le Paslier D."/>
        </authorList>
    </citation>
    <scope>NUCLEOTIDE SEQUENCE</scope>
</reference>
<dbReference type="Pfam" id="PF01515">
    <property type="entry name" value="PTA_PTB"/>
    <property type="match status" value="1"/>
</dbReference>
<evidence type="ECO:0000259" key="4">
    <source>
        <dbReference type="Pfam" id="PF01515"/>
    </source>
</evidence>
<gene>
    <name evidence="5" type="primary">pta</name>
    <name evidence="5" type="ORF">CARN7_1742</name>
</gene>